<organism evidence="1 2">
    <name type="scientific">Berkelbacteria bacterium GW2011_GWE1_39_12</name>
    <dbReference type="NCBI Taxonomy" id="1618337"/>
    <lineage>
        <taxon>Bacteria</taxon>
        <taxon>Candidatus Berkelbacteria</taxon>
    </lineage>
</organism>
<dbReference type="KEGG" id="bbgw:UT28_C0001G0334"/>
<dbReference type="AlphaFoldDB" id="A0A0G4B3Z0"/>
<gene>
    <name evidence="1" type="ORF">UT28_C0001G0334</name>
</gene>
<proteinExistence type="predicted"/>
<evidence type="ECO:0000313" key="1">
    <source>
        <dbReference type="EMBL" id="AKM82143.1"/>
    </source>
</evidence>
<dbReference type="STRING" id="1618337.UT28_C0001G0334"/>
<dbReference type="Proteomes" id="UP000035648">
    <property type="component" value="Chromosome"/>
</dbReference>
<name>A0A0G4B3Z0_9BACT</name>
<reference evidence="1 2" key="1">
    <citation type="journal article" date="2015" name="Nature">
        <title>rRNA introns, odd ribosomes, and small enigmatic genomes across a large radiation of phyla.</title>
        <authorList>
            <person name="Brown C.T."/>
            <person name="Hug L.A."/>
            <person name="Thomas B.C."/>
            <person name="Sharon I."/>
            <person name="Castelle C.J."/>
            <person name="Singh A."/>
            <person name="Wilkins M.J."/>
            <person name="Williams K.H."/>
            <person name="Banfield J.F."/>
        </authorList>
    </citation>
    <scope>NUCLEOTIDE SEQUENCE [LARGE SCALE GENOMIC DNA]</scope>
</reference>
<evidence type="ECO:0000313" key="2">
    <source>
        <dbReference type="Proteomes" id="UP000035648"/>
    </source>
</evidence>
<sequence>MNYNDWHSYRVFFMPAKNQSGFDIYLKHLKTLDTTLVTSKSIIRDIICWHKKTQGMHTTILDTRDSVLIKVECSHQEIEVIFAKTYVPVKTASFISIYDPPETLNFEDFLRSRTAILASMFNDAETFCQALRTKDYYLKEIRNAGYQVVSIKLS</sequence>
<dbReference type="EMBL" id="CP011213">
    <property type="protein sequence ID" value="AKM82143.1"/>
    <property type="molecule type" value="Genomic_DNA"/>
</dbReference>
<accession>A0A0G4B3Z0</accession>
<protein>
    <submittedName>
        <fullName evidence="1">Uncharacterized protein</fullName>
    </submittedName>
</protein>